<feature type="repeat" description="Pumilio" evidence="7">
    <location>
        <begin position="940"/>
        <end position="975"/>
    </location>
</feature>
<evidence type="ECO:0000256" key="2">
    <source>
        <dbReference type="ARBA" id="ARBA00022490"/>
    </source>
</evidence>
<feature type="compositionally biased region" description="Basic and acidic residues" evidence="8">
    <location>
        <begin position="145"/>
        <end position="157"/>
    </location>
</feature>
<evidence type="ECO:0000256" key="1">
    <source>
        <dbReference type="ARBA" id="ARBA00004496"/>
    </source>
</evidence>
<dbReference type="FunFam" id="1.25.10.10:FF:000004">
    <property type="entry name" value="Pumilio homolog 1 isoform 2"/>
    <property type="match status" value="1"/>
</dbReference>
<keyword evidence="4" id="KW-0810">Translation regulation</keyword>
<dbReference type="Proteomes" id="UP000091857">
    <property type="component" value="Chromosome 1"/>
</dbReference>
<dbReference type="PANTHER" id="PTHR12537:SF128">
    <property type="entry name" value="PUMILIO HOMOLOG 1-RELATED"/>
    <property type="match status" value="1"/>
</dbReference>
<gene>
    <name evidence="10" type="ORF">MANES_01G170300v8</name>
</gene>
<feature type="domain" description="PUM-HD" evidence="9">
    <location>
        <begin position="703"/>
        <end position="1043"/>
    </location>
</feature>
<comment type="function">
    <text evidence="6">Sequence-specific RNA-binding protein that regulates translation and mRNA stability by binding the 3'-UTR of target mRNAs. Binds the APUM-binding elements (APBEs) in the 3'-UTR mRNA sequence of CLV1, PNH, WUS and FAS2.</text>
</comment>
<feature type="compositionally biased region" description="Low complexity" evidence="8">
    <location>
        <begin position="264"/>
        <end position="279"/>
    </location>
</feature>
<evidence type="ECO:0000256" key="7">
    <source>
        <dbReference type="PROSITE-ProRule" id="PRU00317"/>
    </source>
</evidence>
<dbReference type="SUPFAM" id="SSF48371">
    <property type="entry name" value="ARM repeat"/>
    <property type="match status" value="1"/>
</dbReference>
<feature type="repeat" description="Pumilio" evidence="7">
    <location>
        <begin position="795"/>
        <end position="830"/>
    </location>
</feature>
<evidence type="ECO:0000256" key="3">
    <source>
        <dbReference type="ARBA" id="ARBA00022737"/>
    </source>
</evidence>
<dbReference type="InterPro" id="IPR033712">
    <property type="entry name" value="Pumilio_RNA-bd"/>
</dbReference>
<feature type="region of interest" description="Disordered" evidence="8">
    <location>
        <begin position="140"/>
        <end position="171"/>
    </location>
</feature>
<dbReference type="InterPro" id="IPR011989">
    <property type="entry name" value="ARM-like"/>
</dbReference>
<dbReference type="SMART" id="SM00025">
    <property type="entry name" value="Pumilio"/>
    <property type="match status" value="8"/>
</dbReference>
<dbReference type="OMA" id="QGANHNR"/>
<keyword evidence="3" id="KW-0677">Repeat</keyword>
<organism evidence="10 11">
    <name type="scientific">Manihot esculenta</name>
    <name type="common">Cassava</name>
    <name type="synonym">Jatropha manihot</name>
    <dbReference type="NCBI Taxonomy" id="3983"/>
    <lineage>
        <taxon>Eukaryota</taxon>
        <taxon>Viridiplantae</taxon>
        <taxon>Streptophyta</taxon>
        <taxon>Embryophyta</taxon>
        <taxon>Tracheophyta</taxon>
        <taxon>Spermatophyta</taxon>
        <taxon>Magnoliopsida</taxon>
        <taxon>eudicotyledons</taxon>
        <taxon>Gunneridae</taxon>
        <taxon>Pentapetalae</taxon>
        <taxon>rosids</taxon>
        <taxon>fabids</taxon>
        <taxon>Malpighiales</taxon>
        <taxon>Euphorbiaceae</taxon>
        <taxon>Crotonoideae</taxon>
        <taxon>Manihoteae</taxon>
        <taxon>Manihot</taxon>
    </lineage>
</organism>
<dbReference type="InterPro" id="IPR016024">
    <property type="entry name" value="ARM-type_fold"/>
</dbReference>
<dbReference type="Pfam" id="PF07990">
    <property type="entry name" value="NABP"/>
    <property type="match status" value="1"/>
</dbReference>
<dbReference type="PANTHER" id="PTHR12537">
    <property type="entry name" value="RNA BINDING PROTEIN PUMILIO-RELATED"/>
    <property type="match status" value="1"/>
</dbReference>
<dbReference type="InterPro" id="IPR033133">
    <property type="entry name" value="PUM-HD"/>
</dbReference>
<dbReference type="CDD" id="cd07920">
    <property type="entry name" value="Pumilio"/>
    <property type="match status" value="1"/>
</dbReference>
<protein>
    <recommendedName>
        <fullName evidence="9">PUM-HD domain-containing protein</fullName>
    </recommendedName>
</protein>
<dbReference type="GO" id="GO:0005737">
    <property type="term" value="C:cytoplasm"/>
    <property type="evidence" value="ECO:0000318"/>
    <property type="project" value="GO_Central"/>
</dbReference>
<sequence>MLSEVGRRPMIGTNDRSFGDGLENEIGLLLREQRRQEADDLEKELNLYRSGSAPPTVEGSLSAVGGLLGNGSCGASAAFAEFVSGKSGNGPVSEEELRSDPAYLSYYYSNVNLNPRLPPPLISREDWRFTQRLKGGGSSVLGGIGDRRKVNRADNGKGRSLFSMPPGFDPRKQEIRVETDKVHGSTEWGGDGLIGLPGLGIGSKQKSLAEIFQDDLGHATPGTGHPSRPASSNAFNENIEAAGSAEAELAHLRHKLSSTDTLRSGSNGQGSSAAQNIGPPSSYSYAAAVGSSLSRSTTPDPQLVARVPSPCLTPIGQGRASASERRGVTSSNSFNGVISRVGESTDLAAALSGMNLSTNGVMDEDNREDVDIFGIQGGQNHKKQNAFLKKVESRHLHMPSLSQSAKVSYSYLAKSNDSGSDVNSSTLIVDRHAELQKSGVHSGNSFMKGSPTSTLNSGGGLPMQYQHLDDANSSLPNYGLSGYAVNPALASMMASQFGTGNLPMLFENVAAASAVAVSGMDSRVLGGGVGSGANLTAAASESHNLGRVGSPMAGSALQAPFVDPLYLQYLRTPEYAAHHAALNDPSIDRNYLGNSYMNILELQKAYVEALLSSQKPQYGVPMGGKSGASSHHGYFGNPAFGVGMSYPGSPLASPVIPNSPVGPGSPIRHSELNMHFPSVMRNLAGGIIGPWHLDTGVKMDDSFASTLLEEFKSNKTKCLELSEIVGHVVEFSADQYGSRFIQQKLETATTDEKNMVYKEIMPHALALMTDVFGNYVIQKFFEHGLPSQRRELAGKLLGHVLTLSLQMYGCRVIQKAIEVVDLDQKIKMVEELDGHVMRCVRDQNGNHVIQKCIECVPEENIQFIVSTFFDQVVTLSTHPYGCRVIQRILEHCKDPNTQSKVMDEILGAVSILAQDQYGNYVIQHVLEHGKPHERSAIIKELAGKIVQMSQQKFASNVVEKCLTFGGPSERELLVNEMLGTTDENEPLQAMMKDQFANYVVQKVLETCDDQQRELILTRIKIHLNALKKYTYGKHIVARVEKLVAAGERRIAAQSLHPA</sequence>
<feature type="repeat" description="Pumilio" evidence="7">
    <location>
        <begin position="976"/>
        <end position="1017"/>
    </location>
</feature>
<keyword evidence="5" id="KW-0694">RNA-binding</keyword>
<evidence type="ECO:0000259" key="9">
    <source>
        <dbReference type="PROSITE" id="PS50303"/>
    </source>
</evidence>
<dbReference type="GO" id="GO:0010608">
    <property type="term" value="P:post-transcriptional regulation of gene expression"/>
    <property type="evidence" value="ECO:0000318"/>
    <property type="project" value="GO_Central"/>
</dbReference>
<dbReference type="AlphaFoldDB" id="A0A2C9WLM1"/>
<dbReference type="EMBL" id="CM004387">
    <property type="protein sequence ID" value="OAY61188.1"/>
    <property type="molecule type" value="Genomic_DNA"/>
</dbReference>
<feature type="repeat" description="Pumilio" evidence="7">
    <location>
        <begin position="831"/>
        <end position="866"/>
    </location>
</feature>
<dbReference type="InterPro" id="IPR012940">
    <property type="entry name" value="NABP"/>
</dbReference>
<reference evidence="11" key="1">
    <citation type="journal article" date="2016" name="Nat. Biotechnol.">
        <title>Sequencing wild and cultivated cassava and related species reveals extensive interspecific hybridization and genetic diversity.</title>
        <authorList>
            <person name="Bredeson J.V."/>
            <person name="Lyons J.B."/>
            <person name="Prochnik S.E."/>
            <person name="Wu G.A."/>
            <person name="Ha C.M."/>
            <person name="Edsinger-Gonzales E."/>
            <person name="Grimwood J."/>
            <person name="Schmutz J."/>
            <person name="Rabbi I.Y."/>
            <person name="Egesi C."/>
            <person name="Nauluvula P."/>
            <person name="Lebot V."/>
            <person name="Ndunguru J."/>
            <person name="Mkamilo G."/>
            <person name="Bart R.S."/>
            <person name="Setter T.L."/>
            <person name="Gleadow R.M."/>
            <person name="Kulakow P."/>
            <person name="Ferguson M.E."/>
            <person name="Rounsley S."/>
            <person name="Rokhsar D.S."/>
        </authorList>
    </citation>
    <scope>NUCLEOTIDE SEQUENCE [LARGE SCALE GENOMIC DNA]</scope>
    <source>
        <strain evidence="11">cv. AM560-2</strain>
    </source>
</reference>
<proteinExistence type="predicted"/>
<feature type="repeat" description="Pumilio" evidence="7">
    <location>
        <begin position="867"/>
        <end position="903"/>
    </location>
</feature>
<feature type="repeat" description="Pumilio" evidence="7">
    <location>
        <begin position="904"/>
        <end position="939"/>
    </location>
</feature>
<dbReference type="Gene3D" id="1.25.10.10">
    <property type="entry name" value="Leucine-rich Repeat Variant"/>
    <property type="match status" value="1"/>
</dbReference>
<keyword evidence="2" id="KW-0963">Cytoplasm</keyword>
<name>A0A2C9WLM1_MANES</name>
<keyword evidence="11" id="KW-1185">Reference proteome</keyword>
<accession>A0A2C9WLM1</accession>
<dbReference type="GO" id="GO:0003729">
    <property type="term" value="F:mRNA binding"/>
    <property type="evidence" value="ECO:0000318"/>
    <property type="project" value="GO_Central"/>
</dbReference>
<dbReference type="PROSITE" id="PS50303">
    <property type="entry name" value="PUM_HD"/>
    <property type="match status" value="1"/>
</dbReference>
<dbReference type="OrthoDB" id="668540at2759"/>
<evidence type="ECO:0000313" key="11">
    <source>
        <dbReference type="Proteomes" id="UP000091857"/>
    </source>
</evidence>
<evidence type="ECO:0000256" key="8">
    <source>
        <dbReference type="SAM" id="MobiDB-lite"/>
    </source>
</evidence>
<dbReference type="Pfam" id="PF00806">
    <property type="entry name" value="PUF"/>
    <property type="match status" value="8"/>
</dbReference>
<dbReference type="Gramene" id="Manes.01G170300.1.v8.1">
    <property type="protein sequence ID" value="Manes.01G170300.1.v8.1.CDS"/>
    <property type="gene ID" value="Manes.01G170300.v8.1"/>
</dbReference>
<dbReference type="PROSITE" id="PS50302">
    <property type="entry name" value="PUM"/>
    <property type="match status" value="8"/>
</dbReference>
<evidence type="ECO:0000256" key="6">
    <source>
        <dbReference type="ARBA" id="ARBA00055193"/>
    </source>
</evidence>
<evidence type="ECO:0000256" key="5">
    <source>
        <dbReference type="ARBA" id="ARBA00022884"/>
    </source>
</evidence>
<feature type="region of interest" description="Disordered" evidence="8">
    <location>
        <begin position="292"/>
        <end position="336"/>
    </location>
</feature>
<evidence type="ECO:0000313" key="10">
    <source>
        <dbReference type="EMBL" id="OAY61188.1"/>
    </source>
</evidence>
<feature type="region of interest" description="Disordered" evidence="8">
    <location>
        <begin position="258"/>
        <end position="279"/>
    </location>
</feature>
<comment type="caution">
    <text evidence="10">The sequence shown here is derived from an EMBL/GenBank/DDBJ whole genome shotgun (WGS) entry which is preliminary data.</text>
</comment>
<feature type="repeat" description="Pumilio" evidence="7">
    <location>
        <begin position="759"/>
        <end position="794"/>
    </location>
</feature>
<dbReference type="GO" id="GO:0006417">
    <property type="term" value="P:regulation of translation"/>
    <property type="evidence" value="ECO:0007669"/>
    <property type="project" value="UniProtKB-KW"/>
</dbReference>
<dbReference type="InterPro" id="IPR001313">
    <property type="entry name" value="Pumilio_RNA-bd_rpt"/>
</dbReference>
<feature type="repeat" description="Pumilio" evidence="7">
    <location>
        <begin position="723"/>
        <end position="758"/>
    </location>
</feature>
<dbReference type="STRING" id="3983.A0A2C9WLM1"/>
<comment type="subcellular location">
    <subcellularLocation>
        <location evidence="1">Cytoplasm</location>
    </subcellularLocation>
</comment>
<evidence type="ECO:0000256" key="4">
    <source>
        <dbReference type="ARBA" id="ARBA00022845"/>
    </source>
</evidence>